<dbReference type="Proteomes" id="UP000789706">
    <property type="component" value="Unassembled WGS sequence"/>
</dbReference>
<comment type="caution">
    <text evidence="1">The sequence shown here is derived from an EMBL/GenBank/DDBJ whole genome shotgun (WGS) entry which is preliminary data.</text>
</comment>
<proteinExistence type="predicted"/>
<evidence type="ECO:0000313" key="1">
    <source>
        <dbReference type="EMBL" id="CAG8540185.1"/>
    </source>
</evidence>
<dbReference type="SUPFAM" id="SSF56112">
    <property type="entry name" value="Protein kinase-like (PK-like)"/>
    <property type="match status" value="1"/>
</dbReference>
<reference evidence="1" key="1">
    <citation type="submission" date="2021-06" db="EMBL/GenBank/DDBJ databases">
        <authorList>
            <person name="Kallberg Y."/>
            <person name="Tangrot J."/>
            <person name="Rosling A."/>
        </authorList>
    </citation>
    <scope>NUCLEOTIDE SEQUENCE</scope>
    <source>
        <strain evidence="1">AZ414A</strain>
    </source>
</reference>
<dbReference type="Gene3D" id="1.10.510.10">
    <property type="entry name" value="Transferase(Phosphotransferase) domain 1"/>
    <property type="match status" value="1"/>
</dbReference>
<dbReference type="OrthoDB" id="10261027at2759"/>
<protein>
    <submittedName>
        <fullName evidence="1">8297_t:CDS:1</fullName>
    </submittedName>
</protein>
<keyword evidence="2" id="KW-1185">Reference proteome</keyword>
<accession>A0A9N9FJ35</accession>
<organism evidence="1 2">
    <name type="scientific">Diversispora eburnea</name>
    <dbReference type="NCBI Taxonomy" id="1213867"/>
    <lineage>
        <taxon>Eukaryota</taxon>
        <taxon>Fungi</taxon>
        <taxon>Fungi incertae sedis</taxon>
        <taxon>Mucoromycota</taxon>
        <taxon>Glomeromycotina</taxon>
        <taxon>Glomeromycetes</taxon>
        <taxon>Diversisporales</taxon>
        <taxon>Diversisporaceae</taxon>
        <taxon>Diversispora</taxon>
    </lineage>
</organism>
<gene>
    <name evidence="1" type="ORF">DEBURN_LOCUS6571</name>
</gene>
<dbReference type="AlphaFoldDB" id="A0A9N9FJ35"/>
<sequence length="363" mass="42128">MSFSNNKKDLIRITEDRKFQKFDYDTFEDIELIMRGGFGAVDWAYSKDLKNYAALKYLYDENKNNFYKELQNVNGLNHHKNIIKYYESVSHSKKVLVHDGRLLITDLSLSQPLDTNSNSLTRGTFAYTDSEYLRYHIIPSKAKTNYRKYCDSFSIRKTYSNENNQSIQIEVYVDNQLNESKSMVPYNRDSRSVMQIESNNQISFETSIGQVNLEITVFSVLGNPWESSTLSLNSYDQGWLNNELENMDIIERIHNVTSMNDKTNMTLKSIIVNSVELFELFVNEGNRKIPIQETPQIYVKIYLSRLLESRPGSKYLEHVAIVDSSSIINYHQLHTNSRHGSNILKISAISRPETEEATKPRVT</sequence>
<evidence type="ECO:0000313" key="2">
    <source>
        <dbReference type="Proteomes" id="UP000789706"/>
    </source>
</evidence>
<name>A0A9N9FJ35_9GLOM</name>
<dbReference type="InterPro" id="IPR011009">
    <property type="entry name" value="Kinase-like_dom_sf"/>
</dbReference>
<dbReference type="EMBL" id="CAJVPK010000689">
    <property type="protein sequence ID" value="CAG8540185.1"/>
    <property type="molecule type" value="Genomic_DNA"/>
</dbReference>